<dbReference type="Pfam" id="PF17060">
    <property type="entry name" value="MPS2"/>
    <property type="match status" value="2"/>
</dbReference>
<dbReference type="AlphaFoldDB" id="A7TJ40"/>
<dbReference type="GeneID" id="5545983"/>
<dbReference type="InParanoid" id="A7TJ40"/>
<dbReference type="GO" id="GO:0005737">
    <property type="term" value="C:cytoplasm"/>
    <property type="evidence" value="ECO:0007669"/>
    <property type="project" value="UniProtKB-UniRule"/>
</dbReference>
<evidence type="ECO:0000256" key="6">
    <source>
        <dbReference type="ARBA" id="ARBA00022989"/>
    </source>
</evidence>
<comment type="function">
    <text evidence="1 11">Component of the spindle pole body (SPB) required for insertion of the nascent SPB into the nuclear envelope and for the proper execution of spindle pole body (SPB) duplication.</text>
</comment>
<name>A7TJ40_VANPO</name>
<evidence type="ECO:0000256" key="11">
    <source>
        <dbReference type="RuleBase" id="RU362141"/>
    </source>
</evidence>
<dbReference type="OMA" id="FIYAKDF"/>
<evidence type="ECO:0000313" key="13">
    <source>
        <dbReference type="EMBL" id="EDO17739.1"/>
    </source>
</evidence>
<feature type="region of interest" description="Disordered" evidence="12">
    <location>
        <begin position="120"/>
        <end position="140"/>
    </location>
</feature>
<dbReference type="KEGG" id="vpo:Kpol_1033p45"/>
<dbReference type="PhylomeDB" id="A7TJ40"/>
<comment type="similarity">
    <text evidence="2 11">Belongs to the MPS2 family.</text>
</comment>
<evidence type="ECO:0000256" key="3">
    <source>
        <dbReference type="ARBA" id="ARBA00015584"/>
    </source>
</evidence>
<dbReference type="FunCoup" id="A7TJ40">
    <property type="interactions" value="154"/>
</dbReference>
<proteinExistence type="inferred from homology"/>
<dbReference type="GO" id="GO:0031965">
    <property type="term" value="C:nuclear membrane"/>
    <property type="evidence" value="ECO:0007669"/>
    <property type="project" value="UniProtKB-SubCell"/>
</dbReference>
<keyword evidence="6" id="KW-1133">Transmembrane helix</keyword>
<feature type="compositionally biased region" description="Polar residues" evidence="12">
    <location>
        <begin position="125"/>
        <end position="140"/>
    </location>
</feature>
<dbReference type="eggNOG" id="ENOG502RYE7">
    <property type="taxonomic scope" value="Eukaryota"/>
</dbReference>
<dbReference type="GO" id="GO:0005816">
    <property type="term" value="C:spindle pole body"/>
    <property type="evidence" value="ECO:0007669"/>
    <property type="project" value="UniProtKB-SubCell"/>
</dbReference>
<evidence type="ECO:0000256" key="9">
    <source>
        <dbReference type="ARBA" id="ARBA00023212"/>
    </source>
</evidence>
<keyword evidence="10 11" id="KW-0539">Nucleus</keyword>
<dbReference type="GO" id="GO:0030474">
    <property type="term" value="P:spindle pole body duplication"/>
    <property type="evidence" value="ECO:0007669"/>
    <property type="project" value="InterPro"/>
</dbReference>
<comment type="subcellular location">
    <subcellularLocation>
        <location evidence="11">Cytoplasm</location>
        <location evidence="11">Cytoskeleton</location>
        <location evidence="11">Microtubule organizing center</location>
        <location evidence="11">Spindle pole body</location>
    </subcellularLocation>
    <subcellularLocation>
        <location evidence="11">Nucleus membrane</location>
        <topology evidence="11">Single-pass membrane protein</topology>
    </subcellularLocation>
</comment>
<keyword evidence="4 11" id="KW-0963">Cytoplasm</keyword>
<feature type="coiled-coil region" evidence="11">
    <location>
        <begin position="154"/>
        <end position="209"/>
    </location>
</feature>
<evidence type="ECO:0000256" key="12">
    <source>
        <dbReference type="SAM" id="MobiDB-lite"/>
    </source>
</evidence>
<sequence>MDSDKSSSSIILDIAWSELDNGDQGFIYAKDFPNFIHIIENIIYKSQDSNERALLSETGKGVISTFAKEKAFFKIYKDEFKEIFHGLIGKSFNESLKGTFKSGNIQTDMCPEKGLENPEIMGKNKPSNSNAFNSIQDNAKSSVLESPRKLNRKLKGLENQISLANDELKFKDNIIIEKDREIIQLTRSLGEYKDKYEFLQREFSFYKDRGEFNKKYQDMNNINQAQNMDDIIMDHTKHEFIISELKRKLQDQLETIGALREELHGDSNTTKRSFYYPVYSN</sequence>
<evidence type="ECO:0000256" key="7">
    <source>
        <dbReference type="ARBA" id="ARBA00023054"/>
    </source>
</evidence>
<dbReference type="InterPro" id="IPR031433">
    <property type="entry name" value="Mps2"/>
</dbReference>
<dbReference type="HOGENOM" id="CLU_069890_0_0_1"/>
<protein>
    <recommendedName>
        <fullName evidence="3 11">Monopolar spindle protein 2</fullName>
    </recommendedName>
</protein>
<evidence type="ECO:0000256" key="5">
    <source>
        <dbReference type="ARBA" id="ARBA00022692"/>
    </source>
</evidence>
<keyword evidence="8" id="KW-0472">Membrane</keyword>
<feature type="non-terminal residue" evidence="13">
    <location>
        <position position="281"/>
    </location>
</feature>
<accession>A7TJ40</accession>
<keyword evidence="7 11" id="KW-0175">Coiled coil</keyword>
<dbReference type="STRING" id="436907.A7TJ40"/>
<reference evidence="13 14" key="1">
    <citation type="journal article" date="2007" name="Proc. Natl. Acad. Sci. U.S.A.">
        <title>Independent sorting-out of thousands of duplicated gene pairs in two yeast species descended from a whole-genome duplication.</title>
        <authorList>
            <person name="Scannell D.R."/>
            <person name="Frank A.C."/>
            <person name="Conant G.C."/>
            <person name="Byrne K.P."/>
            <person name="Woolfit M."/>
            <person name="Wolfe K.H."/>
        </authorList>
    </citation>
    <scope>NUCLEOTIDE SEQUENCE [LARGE SCALE GENOMIC DNA]</scope>
    <source>
        <strain evidence="14">ATCC 22028 / DSM 70294 / BCRC 21397 / CBS 2163 / NBRC 10782 / NRRL Y-8283 / UCD 57-17</strain>
    </source>
</reference>
<keyword evidence="14" id="KW-1185">Reference proteome</keyword>
<dbReference type="OrthoDB" id="4035046at2759"/>
<gene>
    <name evidence="11" type="primary">MPS2</name>
    <name evidence="13" type="ORF">Kpol_1033p45</name>
</gene>
<evidence type="ECO:0000256" key="4">
    <source>
        <dbReference type="ARBA" id="ARBA00022490"/>
    </source>
</evidence>
<organism evidence="14">
    <name type="scientific">Vanderwaltozyma polyspora (strain ATCC 22028 / DSM 70294 / BCRC 21397 / CBS 2163 / NBRC 10782 / NRRL Y-8283 / UCD 57-17)</name>
    <name type="common">Kluyveromyces polysporus</name>
    <dbReference type="NCBI Taxonomy" id="436907"/>
    <lineage>
        <taxon>Eukaryota</taxon>
        <taxon>Fungi</taxon>
        <taxon>Dikarya</taxon>
        <taxon>Ascomycota</taxon>
        <taxon>Saccharomycotina</taxon>
        <taxon>Saccharomycetes</taxon>
        <taxon>Saccharomycetales</taxon>
        <taxon>Saccharomycetaceae</taxon>
        <taxon>Vanderwaltozyma</taxon>
    </lineage>
</organism>
<evidence type="ECO:0000256" key="1">
    <source>
        <dbReference type="ARBA" id="ARBA00003044"/>
    </source>
</evidence>
<evidence type="ECO:0000256" key="10">
    <source>
        <dbReference type="ARBA" id="ARBA00023242"/>
    </source>
</evidence>
<evidence type="ECO:0000256" key="8">
    <source>
        <dbReference type="ARBA" id="ARBA00023136"/>
    </source>
</evidence>
<dbReference type="RefSeq" id="XP_001645597.1">
    <property type="nucleotide sequence ID" value="XM_001645547.1"/>
</dbReference>
<dbReference type="Proteomes" id="UP000000267">
    <property type="component" value="Unassembled WGS sequence"/>
</dbReference>
<keyword evidence="9 11" id="KW-0206">Cytoskeleton</keyword>
<dbReference type="EMBL" id="DS480399">
    <property type="protein sequence ID" value="EDO17739.1"/>
    <property type="molecule type" value="Genomic_DNA"/>
</dbReference>
<keyword evidence="5" id="KW-0812">Transmembrane</keyword>
<evidence type="ECO:0000256" key="2">
    <source>
        <dbReference type="ARBA" id="ARBA00008916"/>
    </source>
</evidence>
<evidence type="ECO:0000313" key="14">
    <source>
        <dbReference type="Proteomes" id="UP000000267"/>
    </source>
</evidence>
<dbReference type="GO" id="GO:0071988">
    <property type="term" value="P:protein localization to spindle pole body"/>
    <property type="evidence" value="ECO:0007669"/>
    <property type="project" value="InterPro"/>
</dbReference>